<dbReference type="PANTHER" id="PTHR46383:SF2">
    <property type="entry name" value="AMINOTRANSFERASE"/>
    <property type="match status" value="1"/>
</dbReference>
<organism evidence="13">
    <name type="scientific">Cladocopium goreaui</name>
    <dbReference type="NCBI Taxonomy" id="2562237"/>
    <lineage>
        <taxon>Eukaryota</taxon>
        <taxon>Sar</taxon>
        <taxon>Alveolata</taxon>
        <taxon>Dinophyceae</taxon>
        <taxon>Suessiales</taxon>
        <taxon>Symbiodiniaceae</taxon>
        <taxon>Cladocopium</taxon>
    </lineage>
</organism>
<dbReference type="OrthoDB" id="6500941at2759"/>
<dbReference type="SMART" id="SM00487">
    <property type="entry name" value="DEXDc"/>
    <property type="match status" value="1"/>
</dbReference>
<feature type="domain" description="Helicase C-terminal" evidence="12">
    <location>
        <begin position="871"/>
        <end position="1041"/>
    </location>
</feature>
<dbReference type="InterPro" id="IPR044742">
    <property type="entry name" value="DEAD/DEAH_RhlB"/>
</dbReference>
<dbReference type="SMART" id="SM00490">
    <property type="entry name" value="HELICc"/>
    <property type="match status" value="1"/>
</dbReference>
<evidence type="ECO:0000256" key="4">
    <source>
        <dbReference type="ARBA" id="ARBA00022679"/>
    </source>
</evidence>
<dbReference type="PROSITE" id="PS51194">
    <property type="entry name" value="HELICASE_CTER"/>
    <property type="match status" value="1"/>
</dbReference>
<evidence type="ECO:0000259" key="12">
    <source>
        <dbReference type="PROSITE" id="PS51194"/>
    </source>
</evidence>
<keyword evidence="8" id="KW-0067">ATP-binding</keyword>
<evidence type="ECO:0000256" key="8">
    <source>
        <dbReference type="ARBA" id="ARBA00022840"/>
    </source>
</evidence>
<dbReference type="InterPro" id="IPR014001">
    <property type="entry name" value="Helicase_ATP-bd"/>
</dbReference>
<dbReference type="CDD" id="cd00609">
    <property type="entry name" value="AAT_like"/>
    <property type="match status" value="1"/>
</dbReference>
<evidence type="ECO:0000256" key="6">
    <source>
        <dbReference type="ARBA" id="ARBA00022801"/>
    </source>
</evidence>
<dbReference type="InterPro" id="IPR050596">
    <property type="entry name" value="AspAT/PAT-like"/>
</dbReference>
<dbReference type="CDD" id="cd18787">
    <property type="entry name" value="SF2_C_DEAD"/>
    <property type="match status" value="1"/>
</dbReference>
<gene>
    <name evidence="13" type="ORF">C1SCF055_LOCUS9095</name>
</gene>
<evidence type="ECO:0000313" key="13">
    <source>
        <dbReference type="EMBL" id="CAI3981291.1"/>
    </source>
</evidence>
<keyword evidence="9" id="KW-0663">Pyridoxal phosphate</keyword>
<keyword evidence="6" id="KW-0378">Hydrolase</keyword>
<dbReference type="InterPro" id="IPR015422">
    <property type="entry name" value="PyrdxlP-dep_Trfase_small"/>
</dbReference>
<reference evidence="14 15" key="2">
    <citation type="submission" date="2024-05" db="EMBL/GenBank/DDBJ databases">
        <authorList>
            <person name="Chen Y."/>
            <person name="Shah S."/>
            <person name="Dougan E. K."/>
            <person name="Thang M."/>
            <person name="Chan C."/>
        </authorList>
    </citation>
    <scope>NUCLEOTIDE SEQUENCE [LARGE SCALE GENOMIC DNA]</scope>
</reference>
<feature type="compositionally biased region" description="Basic and acidic residues" evidence="10">
    <location>
        <begin position="1066"/>
        <end position="1092"/>
    </location>
</feature>
<dbReference type="Pfam" id="PF00271">
    <property type="entry name" value="Helicase_C"/>
    <property type="match status" value="1"/>
</dbReference>
<dbReference type="EMBL" id="CAMXCT020000622">
    <property type="protein sequence ID" value="CAL1134666.1"/>
    <property type="molecule type" value="Genomic_DNA"/>
</dbReference>
<dbReference type="PANTHER" id="PTHR46383">
    <property type="entry name" value="ASPARTATE AMINOTRANSFERASE"/>
    <property type="match status" value="1"/>
</dbReference>
<feature type="domain" description="Helicase ATP-binding" evidence="11">
    <location>
        <begin position="629"/>
        <end position="810"/>
    </location>
</feature>
<evidence type="ECO:0000256" key="7">
    <source>
        <dbReference type="ARBA" id="ARBA00022806"/>
    </source>
</evidence>
<evidence type="ECO:0000313" key="14">
    <source>
        <dbReference type="EMBL" id="CAL4768603.1"/>
    </source>
</evidence>
<dbReference type="GO" id="GO:0005524">
    <property type="term" value="F:ATP binding"/>
    <property type="evidence" value="ECO:0007669"/>
    <property type="project" value="UniProtKB-KW"/>
</dbReference>
<evidence type="ECO:0000256" key="9">
    <source>
        <dbReference type="ARBA" id="ARBA00022898"/>
    </source>
</evidence>
<keyword evidence="3 14" id="KW-0032">Aminotransferase</keyword>
<sequence length="1152" mass="128289">MSKLIRMSQRLLSVPGSGIRDVMSKSAALKAAGKDVINWHIGRPDFDTPQHIKEACSEALRQGHVHYAPAAGLPGLRKALAQRAEEEYSVSVDPERVVVCNGGMEAVTSVLHSLLEQGDEVIVPSPNWPNMKWAVVLAGGVPVEVALSDGILTPEAISSAVTEKTKDLLVISDETYTRLYYGEEPVAPSILSIKGMEQRSFAVNTFSKTYAMDGWRLGWALCPDPSSASAVAKTRYYFSACSPTFTQYAGIAAQTASQDCVAEMRAEYDARRTILVEGLKKIPGVKLPTHPQGAYFVFPDLSAFGGSDGSLAKYLLDEHHIALVDGGVFGQEGEGHVRIAYSCSTEECRRGVERLHKALEGLQAVKAMLPAPFLLQEGGSSSSRGFFRGSKAQERPAACPLSSLSLGLLAAVPAARCCHMTMRAWRDSSGSTTSSRGNRRRGRGLMRRRPREIPSKPQEQEQQRESVVIPDGWGLRADGLKEPWNAPWYKKKVARGEIPLAGMEPELRSLDRKPIRDFVDALEQGKVEVLEQSNASAARSRYQVSHPSELQRMERKLWRTLPPEERPSLFPHFRKAYDWELRQGKKGKAPEHFFSQKYWGQIDGITPETATLAESMQLPRPSRIQFLSFPEIVKGRSSVVADQSGSGKTLAYLLPLLQRHVLSADPEDTTLKLIVLAPTSDLVQQIAEVARVAASRSRRGFQVTTVVGGGGDNARRQRRQLLNGTDVVVATPGRLKFFMEEDFVIPKDTWQSCKAVVIDEVDALVGEQGNLNIAELKIQLPELQWVFVTATVSEVAKGEIQSLEAQLEIEAQDRGTKNASVVWTKGPGLHRVPLNCEHVLIDCTPPNLYAVEAEKRLSLVMRSKIQALVWHMQRGILKGEEDNRVLIFCNTIENCSRVHAALEAANPDDVRSGDKQWKLLVLHGLRDKQEYEENMALFSSEKVPAADFFKRRILICTDRLSRGMDFGSQPVKWVILMDWPRDATEYIRRVGRTARAGEGGSVMTLLCGTKETTMGKQITAAAIRSLRLTTAADTGKMRCLERFDPTTPDWRSKKASAPKPVWKPQADVERLEAEKDAEDHRELTEKELRELFEEADMGPMDQDIWDDEEEEMRQADEGWSPWRSEDMADEDDEDLWEDNPFDEDKLGISLQD</sequence>
<dbReference type="InterPro" id="IPR004839">
    <property type="entry name" value="Aminotransferase_I/II_large"/>
</dbReference>
<dbReference type="PROSITE" id="PS51192">
    <property type="entry name" value="HELICASE_ATP_BIND_1"/>
    <property type="match status" value="1"/>
</dbReference>
<keyword evidence="15" id="KW-1185">Reference proteome</keyword>
<dbReference type="Pfam" id="PF00270">
    <property type="entry name" value="DEAD"/>
    <property type="match status" value="1"/>
</dbReference>
<accession>A0A9P1FMG2</accession>
<dbReference type="InterPro" id="IPR001650">
    <property type="entry name" value="Helicase_C-like"/>
</dbReference>
<dbReference type="Gene3D" id="3.90.1150.10">
    <property type="entry name" value="Aspartate Aminotransferase, domain 1"/>
    <property type="match status" value="2"/>
</dbReference>
<dbReference type="GO" id="GO:0006520">
    <property type="term" value="P:amino acid metabolic process"/>
    <property type="evidence" value="ECO:0007669"/>
    <property type="project" value="InterPro"/>
</dbReference>
<protein>
    <submittedName>
        <fullName evidence="14">Probable aspartate/prephenate aminotransferase (AspAT / PAT) (Transaminase A)</fullName>
    </submittedName>
</protein>
<evidence type="ECO:0000256" key="3">
    <source>
        <dbReference type="ARBA" id="ARBA00022576"/>
    </source>
</evidence>
<dbReference type="CDD" id="cd00268">
    <property type="entry name" value="DEADc"/>
    <property type="match status" value="1"/>
</dbReference>
<comment type="caution">
    <text evidence="13">The sequence shown here is derived from an EMBL/GenBank/DDBJ whole genome shotgun (WGS) entry which is preliminary data.</text>
</comment>
<feature type="compositionally biased region" description="Acidic residues" evidence="10">
    <location>
        <begin position="1127"/>
        <end position="1141"/>
    </location>
</feature>
<keyword evidence="7" id="KW-0347">Helicase</keyword>
<comment type="similarity">
    <text evidence="2">Belongs to the class-I pyridoxal-phosphate-dependent aminotransferase family.</text>
</comment>
<feature type="compositionally biased region" description="Basic residues" evidence="10">
    <location>
        <begin position="437"/>
        <end position="450"/>
    </location>
</feature>
<dbReference type="SUPFAM" id="SSF52540">
    <property type="entry name" value="P-loop containing nucleoside triphosphate hydrolases"/>
    <property type="match status" value="1"/>
</dbReference>
<proteinExistence type="inferred from homology"/>
<reference evidence="13" key="1">
    <citation type="submission" date="2022-10" db="EMBL/GenBank/DDBJ databases">
        <authorList>
            <person name="Chen Y."/>
            <person name="Dougan E. K."/>
            <person name="Chan C."/>
            <person name="Rhodes N."/>
            <person name="Thang M."/>
        </authorList>
    </citation>
    <scope>NUCLEOTIDE SEQUENCE</scope>
</reference>
<feature type="region of interest" description="Disordered" evidence="10">
    <location>
        <begin position="425"/>
        <end position="466"/>
    </location>
</feature>
<evidence type="ECO:0000256" key="5">
    <source>
        <dbReference type="ARBA" id="ARBA00022741"/>
    </source>
</evidence>
<feature type="compositionally biased region" description="Low complexity" evidence="10">
    <location>
        <begin position="427"/>
        <end position="436"/>
    </location>
</feature>
<evidence type="ECO:0000256" key="2">
    <source>
        <dbReference type="ARBA" id="ARBA00007441"/>
    </source>
</evidence>
<dbReference type="InterPro" id="IPR015421">
    <property type="entry name" value="PyrdxlP-dep_Trfase_major"/>
</dbReference>
<dbReference type="EMBL" id="CAMXCT030000622">
    <property type="protein sequence ID" value="CAL4768603.1"/>
    <property type="molecule type" value="Genomic_DNA"/>
</dbReference>
<dbReference type="EMBL" id="CAMXCT010000622">
    <property type="protein sequence ID" value="CAI3981291.1"/>
    <property type="molecule type" value="Genomic_DNA"/>
</dbReference>
<dbReference type="SUPFAM" id="SSF53383">
    <property type="entry name" value="PLP-dependent transferases"/>
    <property type="match status" value="1"/>
</dbReference>
<dbReference type="InterPro" id="IPR015424">
    <property type="entry name" value="PyrdxlP-dep_Trfase"/>
</dbReference>
<dbReference type="Gene3D" id="3.40.640.10">
    <property type="entry name" value="Type I PLP-dependent aspartate aminotransferase-like (Major domain)"/>
    <property type="match status" value="2"/>
</dbReference>
<name>A0A9P1FMG2_9DINO</name>
<feature type="region of interest" description="Disordered" evidence="10">
    <location>
        <begin position="1043"/>
        <end position="1152"/>
    </location>
</feature>
<dbReference type="InterPro" id="IPR011545">
    <property type="entry name" value="DEAD/DEAH_box_helicase_dom"/>
</dbReference>
<dbReference type="GO" id="GO:0030170">
    <property type="term" value="F:pyridoxal phosphate binding"/>
    <property type="evidence" value="ECO:0007669"/>
    <property type="project" value="InterPro"/>
</dbReference>
<comment type="cofactor">
    <cofactor evidence="1">
        <name>pyridoxal 5'-phosphate</name>
        <dbReference type="ChEBI" id="CHEBI:597326"/>
    </cofactor>
</comment>
<dbReference type="InterPro" id="IPR027417">
    <property type="entry name" value="P-loop_NTPase"/>
</dbReference>
<evidence type="ECO:0000259" key="11">
    <source>
        <dbReference type="PROSITE" id="PS51192"/>
    </source>
</evidence>
<evidence type="ECO:0000256" key="1">
    <source>
        <dbReference type="ARBA" id="ARBA00001933"/>
    </source>
</evidence>
<feature type="compositionally biased region" description="Basic and acidic residues" evidence="10">
    <location>
        <begin position="451"/>
        <end position="464"/>
    </location>
</feature>
<dbReference type="Gene3D" id="3.40.50.300">
    <property type="entry name" value="P-loop containing nucleotide triphosphate hydrolases"/>
    <property type="match status" value="2"/>
</dbReference>
<dbReference type="GO" id="GO:0003676">
    <property type="term" value="F:nucleic acid binding"/>
    <property type="evidence" value="ECO:0007669"/>
    <property type="project" value="InterPro"/>
</dbReference>
<keyword evidence="5" id="KW-0547">Nucleotide-binding</keyword>
<evidence type="ECO:0000256" key="10">
    <source>
        <dbReference type="SAM" id="MobiDB-lite"/>
    </source>
</evidence>
<evidence type="ECO:0000313" key="15">
    <source>
        <dbReference type="Proteomes" id="UP001152797"/>
    </source>
</evidence>
<dbReference type="Proteomes" id="UP001152797">
    <property type="component" value="Unassembled WGS sequence"/>
</dbReference>
<dbReference type="GO" id="GO:0008483">
    <property type="term" value="F:transaminase activity"/>
    <property type="evidence" value="ECO:0007669"/>
    <property type="project" value="UniProtKB-KW"/>
</dbReference>
<dbReference type="Pfam" id="PF00155">
    <property type="entry name" value="Aminotran_1_2"/>
    <property type="match status" value="2"/>
</dbReference>
<dbReference type="AlphaFoldDB" id="A0A9P1FMG2"/>
<keyword evidence="4" id="KW-0808">Transferase</keyword>